<feature type="non-terminal residue" evidence="11">
    <location>
        <position position="1"/>
    </location>
</feature>
<dbReference type="PANTHER" id="PTHR46805">
    <property type="entry name" value="FORKHEAD BOX PROTEIN J1"/>
    <property type="match status" value="1"/>
</dbReference>
<keyword evidence="7 9" id="KW-0539">Nucleus</keyword>
<evidence type="ECO:0000256" key="5">
    <source>
        <dbReference type="ARBA" id="ARBA00023159"/>
    </source>
</evidence>
<dbReference type="FunFam" id="1.10.10.10:FF:000030">
    <property type="entry name" value="Forkhead box protein K2"/>
    <property type="match status" value="1"/>
</dbReference>
<dbReference type="PROSITE" id="PS00658">
    <property type="entry name" value="FORK_HEAD_2"/>
    <property type="match status" value="1"/>
</dbReference>
<proteinExistence type="inferred from homology"/>
<evidence type="ECO:0000313" key="11">
    <source>
        <dbReference type="EMBL" id="NXL35191.1"/>
    </source>
</evidence>
<evidence type="ECO:0000256" key="4">
    <source>
        <dbReference type="ARBA" id="ARBA00023125"/>
    </source>
</evidence>
<dbReference type="Proteomes" id="UP000591073">
    <property type="component" value="Unassembled WGS sequence"/>
</dbReference>
<gene>
    <name evidence="11" type="primary">Foxj1</name>
    <name evidence="11" type="ORF">GLABRA_R13699</name>
</gene>
<organism evidence="11 12">
    <name type="scientific">Glaucidium brasilianum</name>
    <name type="common">Ferruginous pygmy-owl</name>
    <dbReference type="NCBI Taxonomy" id="78217"/>
    <lineage>
        <taxon>Eukaryota</taxon>
        <taxon>Metazoa</taxon>
        <taxon>Chordata</taxon>
        <taxon>Craniata</taxon>
        <taxon>Vertebrata</taxon>
        <taxon>Euteleostomi</taxon>
        <taxon>Archelosauria</taxon>
        <taxon>Archosauria</taxon>
        <taxon>Dinosauria</taxon>
        <taxon>Saurischia</taxon>
        <taxon>Theropoda</taxon>
        <taxon>Coelurosauria</taxon>
        <taxon>Aves</taxon>
        <taxon>Neognathae</taxon>
        <taxon>Neoaves</taxon>
        <taxon>Telluraves</taxon>
        <taxon>Strigiformes</taxon>
        <taxon>Strigidae</taxon>
        <taxon>Glaucidium</taxon>
    </lineage>
</organism>
<reference evidence="11 12" key="1">
    <citation type="submission" date="2019-09" db="EMBL/GenBank/DDBJ databases">
        <title>Bird 10,000 Genomes (B10K) Project - Family phase.</title>
        <authorList>
            <person name="Zhang G."/>
        </authorList>
    </citation>
    <scope>NUCLEOTIDE SEQUENCE [LARGE SCALE GENOMIC DNA]</scope>
    <source>
        <strain evidence="11">B10K-DU-008-63</strain>
    </source>
</reference>
<dbReference type="GO" id="GO:0000978">
    <property type="term" value="F:RNA polymerase II cis-regulatory region sequence-specific DNA binding"/>
    <property type="evidence" value="ECO:0007669"/>
    <property type="project" value="TreeGrafter"/>
</dbReference>
<evidence type="ECO:0000313" key="12">
    <source>
        <dbReference type="Proteomes" id="UP000591073"/>
    </source>
</evidence>
<evidence type="ECO:0000256" key="9">
    <source>
        <dbReference type="PROSITE-ProRule" id="PRU00089"/>
    </source>
</evidence>
<dbReference type="InterPro" id="IPR036388">
    <property type="entry name" value="WH-like_DNA-bd_sf"/>
</dbReference>
<feature type="DNA-binding region" description="Fork-head" evidence="9">
    <location>
        <begin position="56"/>
        <end position="150"/>
    </location>
</feature>
<comment type="caution">
    <text evidence="11">The sequence shown here is derived from an EMBL/GenBank/DDBJ whole genome shotgun (WGS) entry which is preliminary data.</text>
</comment>
<evidence type="ECO:0000256" key="2">
    <source>
        <dbReference type="ARBA" id="ARBA00022794"/>
    </source>
</evidence>
<evidence type="ECO:0000259" key="10">
    <source>
        <dbReference type="PROSITE" id="PS50039"/>
    </source>
</evidence>
<keyword evidence="6" id="KW-0804">Transcription</keyword>
<dbReference type="InterPro" id="IPR001766">
    <property type="entry name" value="Fork_head_dom"/>
</dbReference>
<dbReference type="PANTHER" id="PTHR46805:SF1">
    <property type="entry name" value="FORKHEAD BOX PROTEIN J1"/>
    <property type="match status" value="1"/>
</dbReference>
<dbReference type="Gene3D" id="1.10.10.10">
    <property type="entry name" value="Winged helix-like DNA-binding domain superfamily/Winged helix DNA-binding domain"/>
    <property type="match status" value="1"/>
</dbReference>
<dbReference type="PROSITE" id="PS50039">
    <property type="entry name" value="FORK_HEAD_3"/>
    <property type="match status" value="1"/>
</dbReference>
<name>A0A7L0RY41_GLABR</name>
<dbReference type="Pfam" id="PF00250">
    <property type="entry name" value="Forkhead"/>
    <property type="match status" value="1"/>
</dbReference>
<keyword evidence="4 9" id="KW-0238">DNA-binding</keyword>
<feature type="domain" description="Fork-head" evidence="10">
    <location>
        <begin position="56"/>
        <end position="150"/>
    </location>
</feature>
<keyword evidence="5" id="KW-0010">Activator</keyword>
<evidence type="ECO:0000256" key="3">
    <source>
        <dbReference type="ARBA" id="ARBA00023015"/>
    </source>
</evidence>
<protein>
    <submittedName>
        <fullName evidence="11">FOXJ1 protein</fullName>
    </submittedName>
</protein>
<keyword evidence="12" id="KW-1185">Reference proteome</keyword>
<dbReference type="GO" id="GO:0000981">
    <property type="term" value="F:DNA-binding transcription factor activity, RNA polymerase II-specific"/>
    <property type="evidence" value="ECO:0007669"/>
    <property type="project" value="TreeGrafter"/>
</dbReference>
<feature type="non-terminal residue" evidence="11">
    <location>
        <position position="363"/>
    </location>
</feature>
<dbReference type="CDD" id="cd20023">
    <property type="entry name" value="FH_FOXJ1"/>
    <property type="match status" value="1"/>
</dbReference>
<dbReference type="GO" id="GO:0030030">
    <property type="term" value="P:cell projection organization"/>
    <property type="evidence" value="ECO:0007669"/>
    <property type="project" value="UniProtKB-KW"/>
</dbReference>
<dbReference type="InterPro" id="IPR036390">
    <property type="entry name" value="WH_DNA-bd_sf"/>
</dbReference>
<dbReference type="InterPro" id="IPR047513">
    <property type="entry name" value="FOXJ1"/>
</dbReference>
<dbReference type="PROSITE" id="PS00657">
    <property type="entry name" value="FORK_HEAD_1"/>
    <property type="match status" value="1"/>
</dbReference>
<sequence>FAAPCSPLAADPACMGMPYTPCKPISSSTSRAAHHSMATHPQLTDDVDYKTNPHIKPPYSYATLICMAMEASDKPHITLSAIYQWITDNFCYFRHADPTWQNSIRHNLSLNKCFIKVPREKGEPGKGGFWKLDPQYADRLKNGASKKRRMTPVQLQPAFLERAQPEAQRVASPAALAPPSKNILNINMESQQLLKELGGVTGQLNSYPAGHKRKQSSLQQVVKVPRLSNSALLSQDEQPELGSLKGNFDWEAIFDTNLNVEFSLFEDLELTPPDNPTTVNLDLTADGQHGDCAQGQDQVLTEPNQNHLDFGEALMATSLLQHPWDEETEDDLSNSVNIEQLFDLSDASLPADGSDWSSLASLI</sequence>
<dbReference type="AlphaFoldDB" id="A0A7L0RY41"/>
<evidence type="ECO:0000256" key="8">
    <source>
        <dbReference type="ARBA" id="ARBA00034770"/>
    </source>
</evidence>
<dbReference type="SUPFAM" id="SSF46785">
    <property type="entry name" value="Winged helix' DNA-binding domain"/>
    <property type="match status" value="1"/>
</dbReference>
<dbReference type="InterPro" id="IPR030456">
    <property type="entry name" value="TF_fork_head_CS_2"/>
</dbReference>
<dbReference type="GO" id="GO:0005634">
    <property type="term" value="C:nucleus"/>
    <property type="evidence" value="ECO:0007669"/>
    <property type="project" value="UniProtKB-SubCell"/>
</dbReference>
<dbReference type="PRINTS" id="PR00053">
    <property type="entry name" value="FORKHEAD"/>
</dbReference>
<dbReference type="SMART" id="SM00339">
    <property type="entry name" value="FH"/>
    <property type="match status" value="1"/>
</dbReference>
<evidence type="ECO:0000256" key="6">
    <source>
        <dbReference type="ARBA" id="ARBA00023163"/>
    </source>
</evidence>
<evidence type="ECO:0000256" key="7">
    <source>
        <dbReference type="ARBA" id="ARBA00023242"/>
    </source>
</evidence>
<keyword evidence="2" id="KW-0970">Cilium biogenesis/degradation</keyword>
<dbReference type="EMBL" id="VXAP01000353">
    <property type="protein sequence ID" value="NXL35191.1"/>
    <property type="molecule type" value="Genomic_DNA"/>
</dbReference>
<dbReference type="OrthoDB" id="5954824at2759"/>
<keyword evidence="3" id="KW-0805">Transcription regulation</keyword>
<comment type="subcellular location">
    <subcellularLocation>
        <location evidence="1 9">Nucleus</location>
    </subcellularLocation>
</comment>
<dbReference type="InterPro" id="IPR047512">
    <property type="entry name" value="FH_FOXJ1"/>
</dbReference>
<comment type="similarity">
    <text evidence="8">Belongs to the FOXJ1 family.</text>
</comment>
<dbReference type="InterPro" id="IPR018122">
    <property type="entry name" value="TF_fork_head_CS_1"/>
</dbReference>
<evidence type="ECO:0000256" key="1">
    <source>
        <dbReference type="ARBA" id="ARBA00004123"/>
    </source>
</evidence>
<accession>A0A7L0RY41</accession>